<feature type="compositionally biased region" description="Basic and acidic residues" evidence="1">
    <location>
        <begin position="105"/>
        <end position="144"/>
    </location>
</feature>
<feature type="region of interest" description="Disordered" evidence="1">
    <location>
        <begin position="23"/>
        <end position="159"/>
    </location>
</feature>
<evidence type="ECO:0000313" key="3">
    <source>
        <dbReference type="Proteomes" id="UP000054107"/>
    </source>
</evidence>
<protein>
    <submittedName>
        <fullName evidence="2">Uncharacterized protein</fullName>
    </submittedName>
</protein>
<dbReference type="STRING" id="35722.A0A0B7MWT4"/>
<reference evidence="2 3" key="1">
    <citation type="submission" date="2014-09" db="EMBL/GenBank/DDBJ databases">
        <authorList>
            <person name="Ellenberger Sabrina"/>
        </authorList>
    </citation>
    <scope>NUCLEOTIDE SEQUENCE [LARGE SCALE GENOMIC DNA]</scope>
    <source>
        <strain evidence="2 3">CBS 412.66</strain>
    </source>
</reference>
<evidence type="ECO:0000313" key="2">
    <source>
        <dbReference type="EMBL" id="CEP09562.1"/>
    </source>
</evidence>
<feature type="compositionally biased region" description="Low complexity" evidence="1">
    <location>
        <begin position="34"/>
        <end position="43"/>
    </location>
</feature>
<organism evidence="2 3">
    <name type="scientific">Parasitella parasitica</name>
    <dbReference type="NCBI Taxonomy" id="35722"/>
    <lineage>
        <taxon>Eukaryota</taxon>
        <taxon>Fungi</taxon>
        <taxon>Fungi incertae sedis</taxon>
        <taxon>Mucoromycota</taxon>
        <taxon>Mucoromycotina</taxon>
        <taxon>Mucoromycetes</taxon>
        <taxon>Mucorales</taxon>
        <taxon>Mucorineae</taxon>
        <taxon>Mucoraceae</taxon>
        <taxon>Parasitella</taxon>
    </lineage>
</organism>
<dbReference type="Proteomes" id="UP000054107">
    <property type="component" value="Unassembled WGS sequence"/>
</dbReference>
<accession>A0A0B7MWT4</accession>
<name>A0A0B7MWT4_9FUNG</name>
<sequence>MYEADNEPASFIEKVRLDKEKKLNAAKSRQAPVSFSAPSNSSSTERLKPSISEYRASRGLSPSVSNRGVSVQRQPGTGSSSLFIKKRPTASRPNRQPNALPDGISAKERAYIEHSAAKDRMRSYREEERRRDRPDQAPRADIRNIDNIVQDVQNKYKRH</sequence>
<proteinExistence type="predicted"/>
<dbReference type="EMBL" id="LN721931">
    <property type="protein sequence ID" value="CEP09562.1"/>
    <property type="molecule type" value="Genomic_DNA"/>
</dbReference>
<dbReference type="AlphaFoldDB" id="A0A0B7MWT4"/>
<keyword evidence="3" id="KW-1185">Reference proteome</keyword>
<feature type="compositionally biased region" description="Polar residues" evidence="1">
    <location>
        <begin position="60"/>
        <end position="82"/>
    </location>
</feature>
<evidence type="ECO:0000256" key="1">
    <source>
        <dbReference type="SAM" id="MobiDB-lite"/>
    </source>
</evidence>
<gene>
    <name evidence="2" type="primary">PARPA_03091.1 scaffold 6726</name>
</gene>